<dbReference type="Proteomes" id="UP000309215">
    <property type="component" value="Unassembled WGS sequence"/>
</dbReference>
<protein>
    <submittedName>
        <fullName evidence="3">DUF2169 domain-containing protein</fullName>
    </submittedName>
</protein>
<organism evidence="3 4">
    <name type="scientific">Polyangium fumosum</name>
    <dbReference type="NCBI Taxonomy" id="889272"/>
    <lineage>
        <taxon>Bacteria</taxon>
        <taxon>Pseudomonadati</taxon>
        <taxon>Myxococcota</taxon>
        <taxon>Polyangia</taxon>
        <taxon>Polyangiales</taxon>
        <taxon>Polyangiaceae</taxon>
        <taxon>Polyangium</taxon>
    </lineage>
</organism>
<feature type="compositionally biased region" description="Basic and acidic residues" evidence="1">
    <location>
        <begin position="54"/>
        <end position="64"/>
    </location>
</feature>
<proteinExistence type="predicted"/>
<evidence type="ECO:0000313" key="3">
    <source>
        <dbReference type="EMBL" id="TKC93667.1"/>
    </source>
</evidence>
<accession>A0A4U1IIW8</accession>
<evidence type="ECO:0000313" key="4">
    <source>
        <dbReference type="Proteomes" id="UP000309215"/>
    </source>
</evidence>
<name>A0A4U1IIW8_9BACT</name>
<feature type="region of interest" description="Disordered" evidence="1">
    <location>
        <begin position="40"/>
        <end position="69"/>
    </location>
</feature>
<dbReference type="EMBL" id="SSMQ01000118">
    <property type="protein sequence ID" value="TKC93667.1"/>
    <property type="molecule type" value="Genomic_DNA"/>
</dbReference>
<dbReference type="AlphaFoldDB" id="A0A4U1IIW8"/>
<dbReference type="OrthoDB" id="5502688at2"/>
<evidence type="ECO:0000259" key="2">
    <source>
        <dbReference type="Pfam" id="PF09937"/>
    </source>
</evidence>
<dbReference type="RefSeq" id="WP_136936140.1">
    <property type="nucleotide sequence ID" value="NZ_SSMQ01000118.1"/>
</dbReference>
<keyword evidence="4" id="KW-1185">Reference proteome</keyword>
<comment type="caution">
    <text evidence="3">The sequence shown here is derived from an EMBL/GenBank/DDBJ whole genome shotgun (WGS) entry which is preliminary data.</text>
</comment>
<sequence length="329" mass="35906">MSFVNETRYAALPVPLVDPEGRDVVVTIVKATFVVGERGELRPAEDPSPMRTSDVARDPDDPRSSLRFPSDISLEKPGTDVVVVGDAVAPRPVKVMDVVVQVKQRLAPLSVHGPRVYYDGVLGVAVGPAAPFERVPLIYENAYGGASEDLAVVELENPAGVGVARRAADLIGKRAPQIEHPERPHTSALDRHPPMGYGAIPPHWSPRRELIGTCGSSWQKTRMPMLPADYDPRFACVAHPSLRFEERLAPGDPIRVLGMSLVPLALELPRLAARVHARFDGGEREERPVLIDTVIVLPTERRLEVSGRVAFATGRARRVLRAIEVRADA</sequence>
<feature type="domain" description="DUF2169" evidence="2">
    <location>
        <begin position="20"/>
        <end position="306"/>
    </location>
</feature>
<dbReference type="InterPro" id="IPR018683">
    <property type="entry name" value="DUF2169"/>
</dbReference>
<dbReference type="Pfam" id="PF09937">
    <property type="entry name" value="DUF2169"/>
    <property type="match status" value="1"/>
</dbReference>
<evidence type="ECO:0000256" key="1">
    <source>
        <dbReference type="SAM" id="MobiDB-lite"/>
    </source>
</evidence>
<gene>
    <name evidence="3" type="ORF">E8A74_49180</name>
</gene>
<reference evidence="3 4" key="1">
    <citation type="submission" date="2019-04" db="EMBL/GenBank/DDBJ databases">
        <authorList>
            <person name="Li Y."/>
            <person name="Wang J."/>
        </authorList>
    </citation>
    <scope>NUCLEOTIDE SEQUENCE [LARGE SCALE GENOMIC DNA]</scope>
    <source>
        <strain evidence="3 4">DSM 14668</strain>
    </source>
</reference>